<accession>A0A540VL63</accession>
<evidence type="ECO:0000313" key="4">
    <source>
        <dbReference type="Proteomes" id="UP000317371"/>
    </source>
</evidence>
<dbReference type="Pfam" id="PF01177">
    <property type="entry name" value="Asp_Glu_race"/>
    <property type="match status" value="1"/>
</dbReference>
<proteinExistence type="inferred from homology"/>
<dbReference type="Gene3D" id="3.40.50.1860">
    <property type="match status" value="2"/>
</dbReference>
<protein>
    <submittedName>
        <fullName evidence="3">Amino acid racemase</fullName>
        <ecNumber evidence="3">5.1.1.-</ecNumber>
    </submittedName>
</protein>
<name>A0A540VL63_9CHLR</name>
<keyword evidence="2 3" id="KW-0413">Isomerase</keyword>
<evidence type="ECO:0000256" key="1">
    <source>
        <dbReference type="ARBA" id="ARBA00007847"/>
    </source>
</evidence>
<keyword evidence="4" id="KW-1185">Reference proteome</keyword>
<evidence type="ECO:0000313" key="3">
    <source>
        <dbReference type="EMBL" id="TQE97477.1"/>
    </source>
</evidence>
<dbReference type="NCBIfam" id="TIGR00035">
    <property type="entry name" value="asp_race"/>
    <property type="match status" value="1"/>
</dbReference>
<dbReference type="EMBL" id="VIGC01000003">
    <property type="protein sequence ID" value="TQE97477.1"/>
    <property type="molecule type" value="Genomic_DNA"/>
</dbReference>
<dbReference type="Proteomes" id="UP000317371">
    <property type="component" value="Unassembled WGS sequence"/>
</dbReference>
<dbReference type="InterPro" id="IPR004380">
    <property type="entry name" value="Asp_race"/>
</dbReference>
<dbReference type="PROSITE" id="PS00923">
    <property type="entry name" value="ASP_GLU_RACEMASE_1"/>
    <property type="match status" value="1"/>
</dbReference>
<dbReference type="PROSITE" id="PS00924">
    <property type="entry name" value="ASP_GLU_RACEMASE_2"/>
    <property type="match status" value="1"/>
</dbReference>
<dbReference type="FunCoup" id="A0A540VL63">
    <property type="interactions" value="71"/>
</dbReference>
<dbReference type="GO" id="GO:0047661">
    <property type="term" value="F:amino-acid racemase activity"/>
    <property type="evidence" value="ECO:0007669"/>
    <property type="project" value="InterPro"/>
</dbReference>
<organism evidence="3 4">
    <name type="scientific">Litorilinea aerophila</name>
    <dbReference type="NCBI Taxonomy" id="1204385"/>
    <lineage>
        <taxon>Bacteria</taxon>
        <taxon>Bacillati</taxon>
        <taxon>Chloroflexota</taxon>
        <taxon>Caldilineae</taxon>
        <taxon>Caldilineales</taxon>
        <taxon>Caldilineaceae</taxon>
        <taxon>Litorilinea</taxon>
    </lineage>
</organism>
<dbReference type="InterPro" id="IPR018187">
    <property type="entry name" value="Asp/Glu_racemase_AS_1"/>
</dbReference>
<dbReference type="SUPFAM" id="SSF53681">
    <property type="entry name" value="Aspartate/glutamate racemase"/>
    <property type="match status" value="2"/>
</dbReference>
<dbReference type="OrthoDB" id="9803739at2"/>
<sequence>MAKVVGILGGMGPAATVDLFQQIVSLTPARRDQDHLPILIHNDPTIPDRTAAILHGGTDPLPQMIEGVHRLERMGAQLIAMPCNTAHYYWGALQAQCQVPILHMIRETAQAIVAHWPGLRRIGVLATSGTLQCHLYQDALAAVGLTALVPDREAVAAIMDAVYQIKAGILEGEPVHLLRSVGAGLVAAGAEVLILGCTEIPLVLHDGDLPVPLLSSTRVLAQAVIREARASQEAVPAM</sequence>
<gene>
    <name evidence="3" type="ORF">FKZ61_03425</name>
</gene>
<dbReference type="PANTHER" id="PTHR21198:SF7">
    <property type="entry name" value="ASPARTATE-GLUTAMATE RACEMASE FAMILY"/>
    <property type="match status" value="1"/>
</dbReference>
<comment type="caution">
    <text evidence="3">The sequence shown here is derived from an EMBL/GenBank/DDBJ whole genome shotgun (WGS) entry which is preliminary data.</text>
</comment>
<dbReference type="EC" id="5.1.1.-" evidence="3"/>
<comment type="similarity">
    <text evidence="1">Belongs to the aspartate/glutamate racemases family.</text>
</comment>
<dbReference type="InParanoid" id="A0A540VL63"/>
<dbReference type="InterPro" id="IPR001920">
    <property type="entry name" value="Asp/Glu_race"/>
</dbReference>
<dbReference type="InterPro" id="IPR015942">
    <property type="entry name" value="Asp/Glu/hydantoin_racemase"/>
</dbReference>
<evidence type="ECO:0000256" key="2">
    <source>
        <dbReference type="ARBA" id="ARBA00023235"/>
    </source>
</evidence>
<reference evidence="3 4" key="1">
    <citation type="submission" date="2019-06" db="EMBL/GenBank/DDBJ databases">
        <title>Genome sequence of Litorilinea aerophila BAA-2444.</title>
        <authorList>
            <person name="Maclea K.S."/>
            <person name="Maurais E.G."/>
            <person name="Iannazzi L.C."/>
        </authorList>
    </citation>
    <scope>NUCLEOTIDE SEQUENCE [LARGE SCALE GENOMIC DNA]</scope>
    <source>
        <strain evidence="3 4">ATCC BAA-2444</strain>
    </source>
</reference>
<dbReference type="InterPro" id="IPR033134">
    <property type="entry name" value="Asp/Glu_racemase_AS_2"/>
</dbReference>
<dbReference type="AlphaFoldDB" id="A0A540VL63"/>
<dbReference type="RefSeq" id="WP_141608670.1">
    <property type="nucleotide sequence ID" value="NZ_VIGC02000003.1"/>
</dbReference>
<dbReference type="PANTHER" id="PTHR21198">
    <property type="entry name" value="GLUTAMATE RACEMASE"/>
    <property type="match status" value="1"/>
</dbReference>